<protein>
    <submittedName>
        <fullName evidence="1">Uncharacterized protein</fullName>
    </submittedName>
</protein>
<gene>
    <name evidence="1" type="ORF">GJ743_05115</name>
</gene>
<proteinExistence type="predicted"/>
<dbReference type="EMBL" id="WMLB01000016">
    <property type="protein sequence ID" value="MTH67749.1"/>
    <property type="molecule type" value="Genomic_DNA"/>
</dbReference>
<name>A0A6I3M2T5_9MICO</name>
<evidence type="ECO:0000313" key="1">
    <source>
        <dbReference type="EMBL" id="MTH67749.1"/>
    </source>
</evidence>
<comment type="caution">
    <text evidence="1">The sequence shown here is derived from an EMBL/GenBank/DDBJ whole genome shotgun (WGS) entry which is preliminary data.</text>
</comment>
<organism evidence="1 2">
    <name type="scientific">Agromyces bracchium</name>
    <dbReference type="NCBI Taxonomy" id="88376"/>
    <lineage>
        <taxon>Bacteria</taxon>
        <taxon>Bacillati</taxon>
        <taxon>Actinomycetota</taxon>
        <taxon>Actinomycetes</taxon>
        <taxon>Micrococcales</taxon>
        <taxon>Microbacteriaceae</taxon>
        <taxon>Agromyces</taxon>
    </lineage>
</organism>
<evidence type="ECO:0000313" key="2">
    <source>
        <dbReference type="Proteomes" id="UP000433071"/>
    </source>
</evidence>
<reference evidence="1 2" key="1">
    <citation type="submission" date="2019-11" db="EMBL/GenBank/DDBJ databases">
        <title>Agromyces kandeliae sp. nov., isolated from mangrove soil.</title>
        <authorList>
            <person name="Wang R."/>
        </authorList>
    </citation>
    <scope>NUCLEOTIDE SEQUENCE [LARGE SCALE GENOMIC DNA]</scope>
    <source>
        <strain evidence="1 2">JCM 11433</strain>
    </source>
</reference>
<dbReference type="RefSeq" id="WP_155050845.1">
    <property type="nucleotide sequence ID" value="NZ_BAAAIB010000010.1"/>
</dbReference>
<accession>A0A6I3M2T5</accession>
<sequence length="168" mass="17831">MAHTIDHAHVLVDDLAAVAVTSGGIRVIHLSGVATCPSELWRVDVVAVARTPFGGTPAGRLAIGLKSAPPRRRGRFRAVRVPFEAIIEDERTHEVEVHLECQPAVVLPVLEADDSFGAGARATTRRRAGVAGHALPVGAHAMTDAARRAVDALRDRFAGFTPRFALAV</sequence>
<dbReference type="OrthoDB" id="5007800at2"/>
<dbReference type="Proteomes" id="UP000433071">
    <property type="component" value="Unassembled WGS sequence"/>
</dbReference>
<keyword evidence="2" id="KW-1185">Reference proteome</keyword>
<dbReference type="AlphaFoldDB" id="A0A6I3M2T5"/>